<dbReference type="PANTHER" id="PTHR30158:SF3">
    <property type="entry name" value="MULTIDRUG EFFLUX PUMP SUBUNIT ACRA-RELATED"/>
    <property type="match status" value="1"/>
</dbReference>
<evidence type="ECO:0000256" key="3">
    <source>
        <dbReference type="SAM" id="MobiDB-lite"/>
    </source>
</evidence>
<evidence type="ECO:0000259" key="7">
    <source>
        <dbReference type="Pfam" id="PF25967"/>
    </source>
</evidence>
<proteinExistence type="inferred from homology"/>
<accession>A0ABN6MYA6</accession>
<feature type="compositionally biased region" description="Polar residues" evidence="3">
    <location>
        <begin position="1"/>
        <end position="12"/>
    </location>
</feature>
<feature type="domain" description="Multidrug resistance protein MdtA-like beta-barrel" evidence="6">
    <location>
        <begin position="227"/>
        <end position="317"/>
    </location>
</feature>
<dbReference type="Gene3D" id="2.40.50.100">
    <property type="match status" value="1"/>
</dbReference>
<keyword evidence="9" id="KW-1185">Reference proteome</keyword>
<feature type="domain" description="Multidrug resistance protein MdtA-like alpha-helical hairpin" evidence="4">
    <location>
        <begin position="121"/>
        <end position="190"/>
    </location>
</feature>
<evidence type="ECO:0000313" key="8">
    <source>
        <dbReference type="EMBL" id="BDG05581.1"/>
    </source>
</evidence>
<evidence type="ECO:0000259" key="6">
    <source>
        <dbReference type="Pfam" id="PF25944"/>
    </source>
</evidence>
<dbReference type="Pfam" id="PF25876">
    <property type="entry name" value="HH_MFP_RND"/>
    <property type="match status" value="1"/>
</dbReference>
<evidence type="ECO:0000256" key="2">
    <source>
        <dbReference type="ARBA" id="ARBA00009477"/>
    </source>
</evidence>
<dbReference type="Pfam" id="PF25917">
    <property type="entry name" value="BSH_RND"/>
    <property type="match status" value="1"/>
</dbReference>
<comment type="similarity">
    <text evidence="2">Belongs to the membrane fusion protein (MFP) (TC 8.A.1) family.</text>
</comment>
<protein>
    <submittedName>
        <fullName evidence="8">MexX family efflux pump subunit</fullName>
    </submittedName>
</protein>
<dbReference type="NCBIfam" id="TIGR01730">
    <property type="entry name" value="RND_mfp"/>
    <property type="match status" value="1"/>
</dbReference>
<evidence type="ECO:0000256" key="1">
    <source>
        <dbReference type="ARBA" id="ARBA00004196"/>
    </source>
</evidence>
<gene>
    <name evidence="8" type="ORF">AMOR_45770</name>
</gene>
<dbReference type="InterPro" id="IPR058626">
    <property type="entry name" value="MdtA-like_b-barrel"/>
</dbReference>
<feature type="region of interest" description="Disordered" evidence="3">
    <location>
        <begin position="1"/>
        <end position="24"/>
    </location>
</feature>
<feature type="domain" description="Multidrug resistance protein MdtA-like C-terminal permuted SH3" evidence="7">
    <location>
        <begin position="321"/>
        <end position="383"/>
    </location>
</feature>
<dbReference type="InterPro" id="IPR058625">
    <property type="entry name" value="MdtA-like_BSH"/>
</dbReference>
<evidence type="ECO:0000259" key="4">
    <source>
        <dbReference type="Pfam" id="PF25876"/>
    </source>
</evidence>
<dbReference type="InterPro" id="IPR006143">
    <property type="entry name" value="RND_pump_MFP"/>
</dbReference>
<dbReference type="SUPFAM" id="SSF111369">
    <property type="entry name" value="HlyD-like secretion proteins"/>
    <property type="match status" value="1"/>
</dbReference>
<dbReference type="InterPro" id="IPR058624">
    <property type="entry name" value="MdtA-like_HH"/>
</dbReference>
<dbReference type="InterPro" id="IPR058627">
    <property type="entry name" value="MdtA-like_C"/>
</dbReference>
<dbReference type="Proteomes" id="UP001162891">
    <property type="component" value="Chromosome"/>
</dbReference>
<dbReference type="EMBL" id="AP025591">
    <property type="protein sequence ID" value="BDG05581.1"/>
    <property type="molecule type" value="Genomic_DNA"/>
</dbReference>
<comment type="subcellular location">
    <subcellularLocation>
        <location evidence="1">Cell envelope</location>
    </subcellularLocation>
</comment>
<feature type="domain" description="Multidrug resistance protein MdtA-like barrel-sandwich hybrid" evidence="5">
    <location>
        <begin position="80"/>
        <end position="223"/>
    </location>
</feature>
<evidence type="ECO:0000259" key="5">
    <source>
        <dbReference type="Pfam" id="PF25917"/>
    </source>
</evidence>
<name>A0ABN6MYA6_9BACT</name>
<organism evidence="8 9">
    <name type="scientific">Anaeromyxobacter oryzae</name>
    <dbReference type="NCBI Taxonomy" id="2918170"/>
    <lineage>
        <taxon>Bacteria</taxon>
        <taxon>Pseudomonadati</taxon>
        <taxon>Myxococcota</taxon>
        <taxon>Myxococcia</taxon>
        <taxon>Myxococcales</taxon>
        <taxon>Cystobacterineae</taxon>
        <taxon>Anaeromyxobacteraceae</taxon>
        <taxon>Anaeromyxobacter</taxon>
    </lineage>
</organism>
<dbReference type="Pfam" id="PF25944">
    <property type="entry name" value="Beta-barrel_RND"/>
    <property type="match status" value="1"/>
</dbReference>
<dbReference type="Gene3D" id="2.40.30.170">
    <property type="match status" value="1"/>
</dbReference>
<reference evidence="9" key="1">
    <citation type="journal article" date="2022" name="Int. J. Syst. Evol. Microbiol.">
        <title>Anaeromyxobacter oryzae sp. nov., Anaeromyxobacter diazotrophicus sp. nov. and Anaeromyxobacter paludicola sp. nov., isolated from paddy soils.</title>
        <authorList>
            <person name="Itoh H."/>
            <person name="Xu Z."/>
            <person name="Mise K."/>
            <person name="Masuda Y."/>
            <person name="Ushijima N."/>
            <person name="Hayakawa C."/>
            <person name="Shiratori Y."/>
            <person name="Senoo K."/>
        </authorList>
    </citation>
    <scope>NUCLEOTIDE SEQUENCE [LARGE SCALE GENOMIC DNA]</scope>
    <source>
        <strain evidence="9">Red232</strain>
    </source>
</reference>
<dbReference type="RefSeq" id="WP_248354542.1">
    <property type="nucleotide sequence ID" value="NZ_AP025591.1"/>
</dbReference>
<dbReference type="Gene3D" id="1.10.287.470">
    <property type="entry name" value="Helix hairpin bin"/>
    <property type="match status" value="1"/>
</dbReference>
<evidence type="ECO:0000313" key="9">
    <source>
        <dbReference type="Proteomes" id="UP001162891"/>
    </source>
</evidence>
<sequence length="403" mass="42091">MTHTAPTPTQIVASPGSRRDPRRGGPVIAGAVLVTLLAACGRSGAKPAGPAGPVEVGVVTLEPTAVTLTRELPGRTSAFRVAEVRARVNGIVLKRLFTEGADVKEGQRLFLIDPAPYQAALDGARAALARAEANVANAKLLADRNADLLKDNAVSRQEYDNAMAGLKAAEADVAAAHAAEQTARINLGYTTVTSPVSGRIGRSSVTEGAYVQAGQATLLAVVQQLDPVYVDLTQSTAEVLKLRRELESGKLRSAGQGRAKVRLVTEDGHEYGADGALQFADVTVDPSTGSIALRAIFPNPKGELLPGMFVRARLEEGVNPQALLVPQVGVTRDQKGLPIALVVNAEKKVERRQLVTDRAVGDAWLVTGGVKPGEQVIVEGLQKVRPGALVNPVPAGGAKQAAR</sequence>
<dbReference type="Gene3D" id="2.40.420.20">
    <property type="match status" value="1"/>
</dbReference>
<dbReference type="PANTHER" id="PTHR30158">
    <property type="entry name" value="ACRA/E-RELATED COMPONENT OF DRUG EFFLUX TRANSPORTER"/>
    <property type="match status" value="1"/>
</dbReference>
<dbReference type="Pfam" id="PF25967">
    <property type="entry name" value="RND-MFP_C"/>
    <property type="match status" value="1"/>
</dbReference>